<dbReference type="RefSeq" id="WP_212218310.1">
    <property type="nucleotide sequence ID" value="NZ_JAGUCO010000023.1"/>
</dbReference>
<organism evidence="1 2">
    <name type="scientific">Carboxylicivirga linearis</name>
    <dbReference type="NCBI Taxonomy" id="1628157"/>
    <lineage>
        <taxon>Bacteria</taxon>
        <taxon>Pseudomonadati</taxon>
        <taxon>Bacteroidota</taxon>
        <taxon>Bacteroidia</taxon>
        <taxon>Marinilabiliales</taxon>
        <taxon>Marinilabiliaceae</taxon>
        <taxon>Carboxylicivirga</taxon>
    </lineage>
</organism>
<protein>
    <submittedName>
        <fullName evidence="1">Uncharacterized protein</fullName>
    </submittedName>
</protein>
<dbReference type="EMBL" id="JAGUCO010000023">
    <property type="protein sequence ID" value="MBS2100449.1"/>
    <property type="molecule type" value="Genomic_DNA"/>
</dbReference>
<comment type="caution">
    <text evidence="1">The sequence shown here is derived from an EMBL/GenBank/DDBJ whole genome shotgun (WGS) entry which is preliminary data.</text>
</comment>
<accession>A0ABS5K183</accession>
<evidence type="ECO:0000313" key="1">
    <source>
        <dbReference type="EMBL" id="MBS2100449.1"/>
    </source>
</evidence>
<keyword evidence="2" id="KW-1185">Reference proteome</keyword>
<proteinExistence type="predicted"/>
<name>A0ABS5K183_9BACT</name>
<reference evidence="1 2" key="1">
    <citation type="journal article" date="2015" name="Int. J. Syst. Evol. Microbiol.">
        <title>Carboxylicivirga linearis sp. nov., isolated from a sea cucumber culture pond.</title>
        <authorList>
            <person name="Wang F.Q."/>
            <person name="Zhou Y.X."/>
            <person name="Lin X.Z."/>
            <person name="Chen G.J."/>
            <person name="Du Z.J."/>
        </authorList>
    </citation>
    <scope>NUCLEOTIDE SEQUENCE [LARGE SCALE GENOMIC DNA]</scope>
    <source>
        <strain evidence="1 2">FB218</strain>
    </source>
</reference>
<gene>
    <name evidence="1" type="ORF">KEM10_19340</name>
</gene>
<sequence length="139" mass="16530">MYQRDFILRIIEQIAQFIAKLLKLQEEDNADKAYDFLINQSSKVVGLSYDEFLKMSLEDFKQSTNEKDITDNYLDTLGRYFMTSADVCLQMKKDEEAIHHLELARFCFMEAEQRFQSFSFNRQVDLEKLNQLYIRVGLV</sequence>
<evidence type="ECO:0000313" key="2">
    <source>
        <dbReference type="Proteomes" id="UP000708576"/>
    </source>
</evidence>
<dbReference type="Proteomes" id="UP000708576">
    <property type="component" value="Unassembled WGS sequence"/>
</dbReference>